<keyword evidence="4" id="KW-0238">DNA-binding</keyword>
<sequence>MISQVIEMEKIVEQGLLYDFYGELLTEHQKAIYEDVVFNDLSLSEIAKEKGISRQGVHDMIKRCDRILNGYEEKLGLVGKFLKTRELVEEINTLTCEFLETEDKAVIEQIGRISNDILKLV</sequence>
<organism evidence="4 6">
    <name type="scientific">Clostridium symbiosum</name>
    <name type="common">Bacteroides symbiosus</name>
    <dbReference type="NCBI Taxonomy" id="1512"/>
    <lineage>
        <taxon>Bacteria</taxon>
        <taxon>Bacillati</taxon>
        <taxon>Bacillota</taxon>
        <taxon>Clostridia</taxon>
        <taxon>Lachnospirales</taxon>
        <taxon>Lachnospiraceae</taxon>
        <taxon>Otoolea</taxon>
    </lineage>
</organism>
<dbReference type="Proteomes" id="UP001300871">
    <property type="component" value="Unassembled WGS sequence"/>
</dbReference>
<dbReference type="InterPro" id="IPR013324">
    <property type="entry name" value="RNA_pol_sigma_r3/r4-like"/>
</dbReference>
<dbReference type="InterPro" id="IPR054831">
    <property type="entry name" value="UPF0122_fam_protein"/>
</dbReference>
<reference evidence="4" key="1">
    <citation type="journal article" date="2022" name="Cell Host Microbe">
        <title>Colonization of the live biotherapeutic product VE303 and modulation of the microbiota and metabolites in healthy volunteers.</title>
        <authorList>
            <person name="Dsouza M."/>
            <person name="Menon R."/>
            <person name="Crossette E."/>
            <person name="Bhattarai S.K."/>
            <person name="Schneider J."/>
            <person name="Kim Y.G."/>
            <person name="Reddy S."/>
            <person name="Caballero S."/>
            <person name="Felix C."/>
            <person name="Cornacchione L."/>
            <person name="Hendrickson J."/>
            <person name="Watson A.R."/>
            <person name="Minot S.S."/>
            <person name="Greenfield N."/>
            <person name="Schopf L."/>
            <person name="Szabady R."/>
            <person name="Patarroyo J."/>
            <person name="Smith W."/>
            <person name="Harrison P."/>
            <person name="Kuijper E.J."/>
            <person name="Kelly C.P."/>
            <person name="Olle B."/>
            <person name="Bobilev D."/>
            <person name="Silber J.L."/>
            <person name="Bucci V."/>
            <person name="Roberts B."/>
            <person name="Faith J."/>
            <person name="Norman J.M."/>
        </authorList>
    </citation>
    <scope>NUCLEOTIDE SEQUENCE</scope>
    <source>
        <strain evidence="4">VE303-04</strain>
    </source>
</reference>
<dbReference type="PANTHER" id="PTHR40083">
    <property type="entry name" value="UPF0122 PROTEIN CBO2450/CLC_2298"/>
    <property type="match status" value="1"/>
</dbReference>
<dbReference type="EMBL" id="JAQLGM010000009">
    <property type="protein sequence ID" value="MDB1999616.1"/>
    <property type="molecule type" value="Genomic_DNA"/>
</dbReference>
<dbReference type="AlphaFoldDB" id="A0AAW5F0N8"/>
<dbReference type="GO" id="GO:0003677">
    <property type="term" value="F:DNA binding"/>
    <property type="evidence" value="ECO:0007669"/>
    <property type="project" value="UniProtKB-KW"/>
</dbReference>
<dbReference type="InterPro" id="IPR036388">
    <property type="entry name" value="WH-like_DNA-bd_sf"/>
</dbReference>
<evidence type="ECO:0000313" key="6">
    <source>
        <dbReference type="Proteomes" id="UP001203136"/>
    </source>
</evidence>
<dbReference type="SUPFAM" id="SSF88659">
    <property type="entry name" value="Sigma3 and sigma4 domains of RNA polymerase sigma factors"/>
    <property type="match status" value="1"/>
</dbReference>
<dbReference type="InterPro" id="IPR007394">
    <property type="entry name" value="UPF0122"/>
</dbReference>
<comment type="similarity">
    <text evidence="1 3">Belongs to the UPF0122 family.</text>
</comment>
<evidence type="ECO:0000256" key="3">
    <source>
        <dbReference type="HAMAP-Rule" id="MF_00245"/>
    </source>
</evidence>
<name>A0AAW5F0N8_CLOSY</name>
<protein>
    <recommendedName>
        <fullName evidence="3">UPF0122 protein K5I21_08525</fullName>
    </recommendedName>
</protein>
<proteinExistence type="inferred from homology"/>
<reference evidence="5" key="2">
    <citation type="submission" date="2023-01" db="EMBL/GenBank/DDBJ databases">
        <title>Human gut microbiome strain richness.</title>
        <authorList>
            <person name="Chen-Liaw A."/>
        </authorList>
    </citation>
    <scope>NUCLEOTIDE SEQUENCE</scope>
    <source>
        <strain evidence="5">B1_m1001713B170214d0_201011</strain>
    </source>
</reference>
<comment type="caution">
    <text evidence="4">The sequence shown here is derived from an EMBL/GenBank/DDBJ whole genome shotgun (WGS) entry which is preliminary data.</text>
</comment>
<evidence type="ECO:0000256" key="2">
    <source>
        <dbReference type="ARBA" id="ARBA00024764"/>
    </source>
</evidence>
<dbReference type="Pfam" id="PF04297">
    <property type="entry name" value="UPF0122"/>
    <property type="match status" value="1"/>
</dbReference>
<evidence type="ECO:0000313" key="5">
    <source>
        <dbReference type="EMBL" id="MDB1999616.1"/>
    </source>
</evidence>
<evidence type="ECO:0000256" key="1">
    <source>
        <dbReference type="ARBA" id="ARBA00008720"/>
    </source>
</evidence>
<dbReference type="NCBIfam" id="NF045758">
    <property type="entry name" value="YlxM"/>
    <property type="match status" value="1"/>
</dbReference>
<gene>
    <name evidence="4" type="ORF">K5I21_08525</name>
    <name evidence="5" type="ORF">PM006_05335</name>
</gene>
<comment type="function">
    <text evidence="2 3">Might take part in the signal recognition particle (SRP) pathway. This is inferred from the conservation of its genetic proximity to ftsY/ffh. May be a regulatory protein.</text>
</comment>
<dbReference type="PANTHER" id="PTHR40083:SF1">
    <property type="entry name" value="UPF0122 PROTEIN YLXM"/>
    <property type="match status" value="1"/>
</dbReference>
<dbReference type="Gene3D" id="1.10.10.10">
    <property type="entry name" value="Winged helix-like DNA-binding domain superfamily/Winged helix DNA-binding domain"/>
    <property type="match status" value="1"/>
</dbReference>
<accession>A0AAW5F0N8</accession>
<dbReference type="Proteomes" id="UP001203136">
    <property type="component" value="Unassembled WGS sequence"/>
</dbReference>
<dbReference type="HAMAP" id="MF_00245">
    <property type="entry name" value="UPF0122"/>
    <property type="match status" value="1"/>
</dbReference>
<dbReference type="EMBL" id="JAINVB010000001">
    <property type="protein sequence ID" value="MCK0085906.1"/>
    <property type="molecule type" value="Genomic_DNA"/>
</dbReference>
<evidence type="ECO:0000313" key="4">
    <source>
        <dbReference type="EMBL" id="MCK0085906.1"/>
    </source>
</evidence>